<evidence type="ECO:0000313" key="4">
    <source>
        <dbReference type="Proteomes" id="UP000594261"/>
    </source>
</evidence>
<dbReference type="InParanoid" id="A0A7N2L0S2"/>
<dbReference type="PANTHER" id="PTHR48258">
    <property type="entry name" value="DUF4218 DOMAIN-CONTAINING PROTEIN-RELATED"/>
    <property type="match status" value="1"/>
</dbReference>
<sequence length="364" mass="41372">MDRSWMDKKRGIREYFEGVKRFVEFVSLNAHDGRIPCLCCKCVHSELLPAKVENLNEYENFGGMLHNLFAMHDMAPEPMDEGPSVQQSAEDPSMQQLVVKMTNIDRARLSDTIITLSRWPYETMKRMKHYVKNGLKFRCVDDEAYRKTQNSGVSVVTEGGITYYGVLIDIIELNYSDRIRHVLFKCRWVDVHSTRGYKVDEFGFPMVNLTCLIHRKDKMIDEPFVLASKASQVFYVANKREKDWYVVVKTTAKDVFDSVGSQQEETHDVALEEDIPHGTACDNDATQPPDDVIATFANAARHIKRGSTLLRDIWNLPLRTKHVLHLNGDGQPIGESGATFKRQSLASEIRGLGNATIGEPEKGV</sequence>
<dbReference type="AlphaFoldDB" id="A0A7N2L0S2"/>
<evidence type="ECO:0000259" key="2">
    <source>
        <dbReference type="Pfam" id="PF13963"/>
    </source>
</evidence>
<evidence type="ECO:0000259" key="1">
    <source>
        <dbReference type="Pfam" id="PF13952"/>
    </source>
</evidence>
<evidence type="ECO:0008006" key="5">
    <source>
        <dbReference type="Google" id="ProtNLM"/>
    </source>
</evidence>
<reference evidence="4" key="1">
    <citation type="journal article" date="2016" name="G3 (Bethesda)">
        <title>First Draft Assembly and Annotation of the Genome of a California Endemic Oak Quercus lobata Nee (Fagaceae).</title>
        <authorList>
            <person name="Sork V.L."/>
            <person name="Fitz-Gibbon S.T."/>
            <person name="Puiu D."/>
            <person name="Crepeau M."/>
            <person name="Gugger P.F."/>
            <person name="Sherman R."/>
            <person name="Stevens K."/>
            <person name="Langley C.H."/>
            <person name="Pellegrini M."/>
            <person name="Salzberg S.L."/>
        </authorList>
    </citation>
    <scope>NUCLEOTIDE SEQUENCE [LARGE SCALE GENOMIC DNA]</scope>
    <source>
        <strain evidence="4">cv. SW786</strain>
    </source>
</reference>
<dbReference type="EnsemblPlants" id="QL02p079634:mrna">
    <property type="protein sequence ID" value="QL02p079634:mrna"/>
    <property type="gene ID" value="QL02p079634"/>
</dbReference>
<dbReference type="Gramene" id="QL02p079634:mrna">
    <property type="protein sequence ID" value="QL02p079634:mrna"/>
    <property type="gene ID" value="QL02p079634"/>
</dbReference>
<keyword evidence="4" id="KW-1185">Reference proteome</keyword>
<dbReference type="PANTHER" id="PTHR48258:SF12">
    <property type="entry name" value="TRANSPOSON PROTEIN, CACTA, EN_SPM SUB-CLASS"/>
    <property type="match status" value="1"/>
</dbReference>
<organism evidence="3 4">
    <name type="scientific">Quercus lobata</name>
    <name type="common">Valley oak</name>
    <dbReference type="NCBI Taxonomy" id="97700"/>
    <lineage>
        <taxon>Eukaryota</taxon>
        <taxon>Viridiplantae</taxon>
        <taxon>Streptophyta</taxon>
        <taxon>Embryophyta</taxon>
        <taxon>Tracheophyta</taxon>
        <taxon>Spermatophyta</taxon>
        <taxon>Magnoliopsida</taxon>
        <taxon>eudicotyledons</taxon>
        <taxon>Gunneridae</taxon>
        <taxon>Pentapetalae</taxon>
        <taxon>rosids</taxon>
        <taxon>fabids</taxon>
        <taxon>Fagales</taxon>
        <taxon>Fagaceae</taxon>
        <taxon>Quercus</taxon>
    </lineage>
</organism>
<proteinExistence type="predicted"/>
<dbReference type="Pfam" id="PF13963">
    <property type="entry name" value="Transpos_assoc"/>
    <property type="match status" value="1"/>
</dbReference>
<evidence type="ECO:0000313" key="3">
    <source>
        <dbReference type="EnsemblPlants" id="QL02p079634:mrna"/>
    </source>
</evidence>
<dbReference type="OMA" id="NHETEDI"/>
<dbReference type="InterPro" id="IPR025312">
    <property type="entry name" value="DUF4216"/>
</dbReference>
<name>A0A7N2L0S2_QUELO</name>
<accession>A0A7N2L0S2</accession>
<feature type="domain" description="DUF4216" evidence="1">
    <location>
        <begin position="171"/>
        <end position="247"/>
    </location>
</feature>
<protein>
    <recommendedName>
        <fullName evidence="5">DUF4216 domain-containing protein</fullName>
    </recommendedName>
</protein>
<dbReference type="Proteomes" id="UP000594261">
    <property type="component" value="Chromosome 2"/>
</dbReference>
<reference evidence="3" key="2">
    <citation type="submission" date="2021-01" db="UniProtKB">
        <authorList>
            <consortium name="EnsemblPlants"/>
        </authorList>
    </citation>
    <scope>IDENTIFICATION</scope>
</reference>
<dbReference type="Pfam" id="PF13952">
    <property type="entry name" value="DUF4216"/>
    <property type="match status" value="1"/>
</dbReference>
<dbReference type="InterPro" id="IPR029480">
    <property type="entry name" value="Transpos_assoc"/>
</dbReference>
<feature type="domain" description="Transposase-associated" evidence="2">
    <location>
        <begin position="3"/>
        <end position="46"/>
    </location>
</feature>